<sequence length="157" mass="18128">MIYLNNLGRVVAEGTVNVNSRKFRSAWTELVELNYTAQDLKNMFDSVEFLRGFIGDAQTNNALSLSIVKDCSREKEYYIKQINQLKIEHCQMLNTMGQKLEQLSVKRSFTKVILPYYIFPICYALLVLFFTGWQAWVEFDKSPVHAEVAKSCLLALL</sequence>
<organism evidence="2 3">
    <name type="scientific">Pseudoalteromonas rubra</name>
    <dbReference type="NCBI Taxonomy" id="43658"/>
    <lineage>
        <taxon>Bacteria</taxon>
        <taxon>Pseudomonadati</taxon>
        <taxon>Pseudomonadota</taxon>
        <taxon>Gammaproteobacteria</taxon>
        <taxon>Alteromonadales</taxon>
        <taxon>Pseudoalteromonadaceae</taxon>
        <taxon>Pseudoalteromonas</taxon>
    </lineage>
</organism>
<dbReference type="AlphaFoldDB" id="A0A0F4QZL7"/>
<evidence type="ECO:0000256" key="1">
    <source>
        <dbReference type="SAM" id="Phobius"/>
    </source>
</evidence>
<dbReference type="PATRIC" id="fig|43658.5.peg.451"/>
<feature type="transmembrane region" description="Helical" evidence="1">
    <location>
        <begin position="116"/>
        <end position="136"/>
    </location>
</feature>
<accession>A0A0F4QZL7</accession>
<reference evidence="2 3" key="1">
    <citation type="journal article" date="2015" name="BMC Genomics">
        <title>Genome mining reveals unlocked bioactive potential of marine Gram-negative bacteria.</title>
        <authorList>
            <person name="Machado H."/>
            <person name="Sonnenschein E.C."/>
            <person name="Melchiorsen J."/>
            <person name="Gram L."/>
        </authorList>
    </citation>
    <scope>NUCLEOTIDE SEQUENCE [LARGE SCALE GENOMIC DNA]</scope>
    <source>
        <strain evidence="2 3">S2471</strain>
    </source>
</reference>
<name>A0A0F4QZL7_9GAMM</name>
<dbReference type="RefSeq" id="WP_046003314.1">
    <property type="nucleotide sequence ID" value="NZ_JXYA01000002.1"/>
</dbReference>
<dbReference type="EMBL" id="JXYA01000002">
    <property type="protein sequence ID" value="KJZ13158.1"/>
    <property type="molecule type" value="Genomic_DNA"/>
</dbReference>
<keyword evidence="1" id="KW-0812">Transmembrane</keyword>
<dbReference type="Proteomes" id="UP000033452">
    <property type="component" value="Unassembled WGS sequence"/>
</dbReference>
<keyword evidence="3" id="KW-1185">Reference proteome</keyword>
<proteinExistence type="predicted"/>
<keyword evidence="1" id="KW-0472">Membrane</keyword>
<evidence type="ECO:0000313" key="2">
    <source>
        <dbReference type="EMBL" id="KJZ13158.1"/>
    </source>
</evidence>
<keyword evidence="1" id="KW-1133">Transmembrane helix</keyword>
<gene>
    <name evidence="2" type="ORF">TW77_02185</name>
</gene>
<comment type="caution">
    <text evidence="2">The sequence shown here is derived from an EMBL/GenBank/DDBJ whole genome shotgun (WGS) entry which is preliminary data.</text>
</comment>
<protein>
    <submittedName>
        <fullName evidence="2">Uncharacterized protein</fullName>
    </submittedName>
</protein>
<evidence type="ECO:0000313" key="3">
    <source>
        <dbReference type="Proteomes" id="UP000033452"/>
    </source>
</evidence>